<feature type="compositionally biased region" description="Low complexity" evidence="1">
    <location>
        <begin position="97"/>
        <end position="107"/>
    </location>
</feature>
<dbReference type="InterPro" id="IPR009769">
    <property type="entry name" value="EDR2_C"/>
</dbReference>
<dbReference type="Pfam" id="PF07059">
    <property type="entry name" value="EDR2_C"/>
    <property type="match status" value="1"/>
</dbReference>
<evidence type="ECO:0000313" key="3">
    <source>
        <dbReference type="EMBL" id="CAD9825724.1"/>
    </source>
</evidence>
<dbReference type="EMBL" id="HBHQ01025976">
    <property type="protein sequence ID" value="CAD9825724.1"/>
    <property type="molecule type" value="Transcribed_RNA"/>
</dbReference>
<feature type="domain" description="Protein ENHANCED DISEASE RESISTANCE 2 C-terminal" evidence="2">
    <location>
        <begin position="444"/>
        <end position="675"/>
    </location>
</feature>
<organism evidence="3">
    <name type="scientific">Attheya septentrionalis</name>
    <dbReference type="NCBI Taxonomy" id="420275"/>
    <lineage>
        <taxon>Eukaryota</taxon>
        <taxon>Sar</taxon>
        <taxon>Stramenopiles</taxon>
        <taxon>Ochrophyta</taxon>
        <taxon>Bacillariophyta</taxon>
        <taxon>Coscinodiscophyceae</taxon>
        <taxon>Chaetocerotophycidae</taxon>
        <taxon>Chaetocerotales</taxon>
        <taxon>Attheyaceae</taxon>
        <taxon>Attheya</taxon>
    </lineage>
</organism>
<dbReference type="AlphaFoldDB" id="A0A7S2URM0"/>
<sequence>MTNSAAAAAAATSNTNDPSSPLAASLQHHILSATVKDVDHHRIRGGMAVETEYIIQVVQVGQPPPHGAVLEPFRISKTYNAFRTLVSQLRKAVNLSTNHSNHNHTNSKQQHRKNPSLDSLPKGSRSVVLFTEKLTHLIEAEPVVYIGKVNFMYVKSLAKHRRERINNVLEWMLQSFPSDVEDSNDTSLKILLQIMETFFLTDYCVEEEDEVATERHINSVNTSAIPNKDVVVTRVHSTTPVVPLTRRHRPSIVVRKKDEALMEDVQESFVLDDERKLDLLFPSYSEPPQSTKIPNYVDPFGSIFSFSLLFSVGVGVFYTASLSNITIDGDVALLCMFVAFCLGIHMPRYPSVMDKPLSTSISARLPLVTFQEKHRVDRRSMVQNDAGALLRLSLARPASRSLTKKESMTMEEDEIVDELAPPHAPEPMKMYPKGEKLGEHFNCWSTPLYSDFNVRGSLYLKDKKKVSSGPYLFPMRGVDLFLTDDCPANVGRHPLMFGGRLREVSTFILNFRLPWGVLVFYSEIPSKFLPFLRYGYETPNKKSGRQPSMENMTPGERALCLFLMGDDDYKNERLKIVPNVIEGPWVVKTVVGGKPAIIGKKMPVTYVYQPAEGTQAAYLEADFDIVASSAARKILSVVRSYTSILTLDLGFVIQSNKTDELPEQMLVAPRMHGIDPFSAPSFPQSNNMLESYDEGSTCSVNSS</sequence>
<accession>A0A7S2URM0</accession>
<reference evidence="3" key="1">
    <citation type="submission" date="2021-01" db="EMBL/GenBank/DDBJ databases">
        <authorList>
            <person name="Corre E."/>
            <person name="Pelletier E."/>
            <person name="Niang G."/>
            <person name="Scheremetjew M."/>
            <person name="Finn R."/>
            <person name="Kale V."/>
            <person name="Holt S."/>
            <person name="Cochrane G."/>
            <person name="Meng A."/>
            <person name="Brown T."/>
            <person name="Cohen L."/>
        </authorList>
    </citation>
    <scope>NUCLEOTIDE SEQUENCE</scope>
    <source>
        <strain evidence="3">CCMP2084</strain>
    </source>
</reference>
<feature type="region of interest" description="Disordered" evidence="1">
    <location>
        <begin position="1"/>
        <end position="22"/>
    </location>
</feature>
<evidence type="ECO:0000256" key="1">
    <source>
        <dbReference type="SAM" id="MobiDB-lite"/>
    </source>
</evidence>
<feature type="compositionally biased region" description="Low complexity" evidence="1">
    <location>
        <begin position="1"/>
        <end position="16"/>
    </location>
</feature>
<protein>
    <recommendedName>
        <fullName evidence="2">Protein ENHANCED DISEASE RESISTANCE 2 C-terminal domain-containing protein</fullName>
    </recommendedName>
</protein>
<gene>
    <name evidence="3" type="ORF">ASEP1449_LOCUS17558</name>
</gene>
<evidence type="ECO:0000259" key="2">
    <source>
        <dbReference type="Pfam" id="PF07059"/>
    </source>
</evidence>
<name>A0A7S2URM0_9STRA</name>
<proteinExistence type="predicted"/>
<dbReference type="InterPro" id="IPR045096">
    <property type="entry name" value="EDR2-like"/>
</dbReference>
<dbReference type="PANTHER" id="PTHR12136">
    <property type="entry name" value="ENHANCED DISEASE RESISTANCE-RELATED"/>
    <property type="match status" value="1"/>
</dbReference>
<feature type="region of interest" description="Disordered" evidence="1">
    <location>
        <begin position="97"/>
        <end position="120"/>
    </location>
</feature>
<dbReference type="PANTHER" id="PTHR12136:SF41">
    <property type="entry name" value="PLECKSTRIN HOMOLOGY (PH) AND LIPID-BINDING START DOMAINS-CONTAINING PROTEIN"/>
    <property type="match status" value="1"/>
</dbReference>